<dbReference type="OMA" id="NWYRVRT"/>
<feature type="domain" description="AB hydrolase-1" evidence="8">
    <location>
        <begin position="25"/>
        <end position="128"/>
    </location>
</feature>
<protein>
    <recommendedName>
        <fullName evidence="2">soluble epoxide hydrolase</fullName>
        <ecNumber evidence="2">3.3.2.10</ecNumber>
    </recommendedName>
</protein>
<comment type="similarity">
    <text evidence="4">Belongs to the AB hydrolase superfamily. Epoxide hydrolase family.</text>
</comment>
<dbReference type="InterPro" id="IPR029058">
    <property type="entry name" value="AB_hydrolase_fold"/>
</dbReference>
<dbReference type="STRING" id="71139.A0A059D3A6"/>
<evidence type="ECO:0000259" key="8">
    <source>
        <dbReference type="Pfam" id="PF00561"/>
    </source>
</evidence>
<evidence type="ECO:0000256" key="2">
    <source>
        <dbReference type="ARBA" id="ARBA00013006"/>
    </source>
</evidence>
<dbReference type="FunFam" id="3.40.50.1820:FF:000161">
    <property type="entry name" value="Epoxide hydrolase"/>
    <property type="match status" value="1"/>
</dbReference>
<comment type="function">
    <text evidence="6">Epoxide hydrolase involved in the biosynthesis of cucurbitacin and mogroside tetracyclic triterpene natural products (e.g. siamenoside I and mogrosides IV, V and VI). Cucurbitacins have cytotoxic properties and exhibit deterrent taste as a defense barrier against herbivores. Mogrosides are nonsugar highly oxygenated compounds used as high-intensity zero-calorie sweeteners; they also possess pharmacological properties such as regulating immunity, lowering blood sugar and lipid levels, protecting the liver, and acting as antioxidants and antitumor agents. Catalyzes the hydrolysis of aromatic epoxide-containing substrates, such as the conversion of 24,25-epoxycucurbitadienol to 24,25-dihydroxycucurbitadienol.</text>
</comment>
<dbReference type="Gramene" id="KCW85062">
    <property type="protein sequence ID" value="KCW85062"/>
    <property type="gene ID" value="EUGRSUZ_B01907"/>
</dbReference>
<dbReference type="FunCoup" id="A0A059D3A6">
    <property type="interactions" value="721"/>
</dbReference>
<comment type="catalytic activity">
    <reaction evidence="5">
        <text>an epoxide + H2O = an ethanediol</text>
        <dbReference type="Rhea" id="RHEA:19037"/>
        <dbReference type="ChEBI" id="CHEBI:15377"/>
        <dbReference type="ChEBI" id="CHEBI:32955"/>
        <dbReference type="ChEBI" id="CHEBI:140594"/>
        <dbReference type="EC" id="3.3.2.10"/>
    </reaction>
    <physiologicalReaction direction="left-to-right" evidence="5">
        <dbReference type="Rhea" id="RHEA:19038"/>
    </physiologicalReaction>
</comment>
<evidence type="ECO:0000313" key="9">
    <source>
        <dbReference type="EMBL" id="KCW85062.1"/>
    </source>
</evidence>
<sequence>MEGIEHRTLSVNGITMHVAEKGRGPAVLLLHGFPELWYTWRRQIHALAAQGYRAVAPDLRGYGDTEAPAEVERYTCHHAVGDVVALMDELGLGEAAHVVGHDWGALVGWYLCMFRPERVRSYVCLTVPFRPRNPAAKPVESLRAHFGDDYYICRFQEPGDIESDIERLGVRNVLRKILTERKPGPPMWPKGQDFSCRPGKPMALPSWLSEEDLDYYTSKFEKRGFTGGLNYYRALDLNWELTAPWTDARVRVPVKFVVGDLDITYTTPGVKEFVHGGGFKKHVPLLEDVVVIEGASHFINQERPEEVNSHIHNFIKKF</sequence>
<evidence type="ECO:0000256" key="5">
    <source>
        <dbReference type="ARBA" id="ARBA00051067"/>
    </source>
</evidence>
<organism evidence="9">
    <name type="scientific">Eucalyptus grandis</name>
    <name type="common">Flooded gum</name>
    <dbReference type="NCBI Taxonomy" id="71139"/>
    <lineage>
        <taxon>Eukaryota</taxon>
        <taxon>Viridiplantae</taxon>
        <taxon>Streptophyta</taxon>
        <taxon>Embryophyta</taxon>
        <taxon>Tracheophyta</taxon>
        <taxon>Spermatophyta</taxon>
        <taxon>Magnoliopsida</taxon>
        <taxon>eudicotyledons</taxon>
        <taxon>Gunneridae</taxon>
        <taxon>Pentapetalae</taxon>
        <taxon>rosids</taxon>
        <taxon>malvids</taxon>
        <taxon>Myrtales</taxon>
        <taxon>Myrtaceae</taxon>
        <taxon>Myrtoideae</taxon>
        <taxon>Eucalypteae</taxon>
        <taxon>Eucalyptus</taxon>
    </lineage>
</organism>
<reference evidence="9" key="1">
    <citation type="submission" date="2013-07" db="EMBL/GenBank/DDBJ databases">
        <title>The genome of Eucalyptus grandis.</title>
        <authorList>
            <person name="Schmutz J."/>
            <person name="Hayes R."/>
            <person name="Myburg A."/>
            <person name="Tuskan G."/>
            <person name="Grattapaglia D."/>
            <person name="Rokhsar D.S."/>
        </authorList>
    </citation>
    <scope>NUCLEOTIDE SEQUENCE</scope>
    <source>
        <tissue evidence="9">Leaf extractions</tissue>
    </source>
</reference>
<dbReference type="InterPro" id="IPR000639">
    <property type="entry name" value="Epox_hydrolase-like"/>
</dbReference>
<dbReference type="eggNOG" id="KOG4178">
    <property type="taxonomic scope" value="Eukaryota"/>
</dbReference>
<dbReference type="SUPFAM" id="SSF53474">
    <property type="entry name" value="alpha/beta-Hydrolases"/>
    <property type="match status" value="1"/>
</dbReference>
<comment type="catalytic activity">
    <reaction evidence="7">
        <text>(24S)-24,25-epoxycucurbitadienol + H2O = (24R)-24,25-dihydroxycucurbitadienol</text>
        <dbReference type="Rhea" id="RHEA:81855"/>
        <dbReference type="ChEBI" id="CHEBI:15377"/>
        <dbReference type="ChEBI" id="CHEBI:229949"/>
        <dbReference type="ChEBI" id="CHEBI:229950"/>
    </reaction>
    <physiologicalReaction direction="left-to-right" evidence="7">
        <dbReference type="Rhea" id="RHEA:81856"/>
    </physiologicalReaction>
</comment>
<dbReference type="OrthoDB" id="7130006at2759"/>
<evidence type="ECO:0000256" key="7">
    <source>
        <dbReference type="ARBA" id="ARBA00093212"/>
    </source>
</evidence>
<dbReference type="InterPro" id="IPR000073">
    <property type="entry name" value="AB_hydrolase_1"/>
</dbReference>
<dbReference type="Pfam" id="PF00561">
    <property type="entry name" value="Abhydrolase_1"/>
    <property type="match status" value="1"/>
</dbReference>
<keyword evidence="3" id="KW-0378">Hydrolase</keyword>
<comment type="pathway">
    <text evidence="1">Secondary metabolite biosynthesis; terpenoid biosynthesis.</text>
</comment>
<evidence type="ECO:0000256" key="4">
    <source>
        <dbReference type="ARBA" id="ARBA00038334"/>
    </source>
</evidence>
<dbReference type="PRINTS" id="PR00412">
    <property type="entry name" value="EPOXHYDRLASE"/>
</dbReference>
<dbReference type="GO" id="GO:0004301">
    <property type="term" value="F:epoxide hydrolase activity"/>
    <property type="evidence" value="ECO:0007669"/>
    <property type="project" value="UniProtKB-EC"/>
</dbReference>
<evidence type="ECO:0000256" key="6">
    <source>
        <dbReference type="ARBA" id="ARBA00058358"/>
    </source>
</evidence>
<dbReference type="InParanoid" id="A0A059D3A6"/>
<gene>
    <name evidence="9" type="ORF">EUGRSUZ_B01907</name>
</gene>
<proteinExistence type="inferred from homology"/>
<dbReference type="EC" id="3.3.2.10" evidence="2"/>
<evidence type="ECO:0000256" key="3">
    <source>
        <dbReference type="ARBA" id="ARBA00022801"/>
    </source>
</evidence>
<dbReference type="PANTHER" id="PTHR43329">
    <property type="entry name" value="EPOXIDE HYDROLASE"/>
    <property type="match status" value="1"/>
</dbReference>
<dbReference type="EMBL" id="KK198754">
    <property type="protein sequence ID" value="KCW85062.1"/>
    <property type="molecule type" value="Genomic_DNA"/>
</dbReference>
<dbReference type="AlphaFoldDB" id="A0A059D3A6"/>
<evidence type="ECO:0000256" key="1">
    <source>
        <dbReference type="ARBA" id="ARBA00004721"/>
    </source>
</evidence>
<dbReference type="GO" id="GO:0016787">
    <property type="term" value="F:hydrolase activity"/>
    <property type="evidence" value="ECO:0000318"/>
    <property type="project" value="GO_Central"/>
</dbReference>
<dbReference type="Gene3D" id="3.40.50.1820">
    <property type="entry name" value="alpha/beta hydrolase"/>
    <property type="match status" value="1"/>
</dbReference>
<name>A0A059D3A6_EUCGR</name>
<accession>A0A059D3A6</accession>